<evidence type="ECO:0000256" key="4">
    <source>
        <dbReference type="ARBA" id="ARBA00023004"/>
    </source>
</evidence>
<sequence>MAEPRLIRGFALFDGFLDRPAQEAMVADLRGVLAAAPLVRPETPRGQKMSVRMSACGDFGWVSDRRGYRYEPRHPSGVAWPPIPQSVLRVWQAVSGCDRLPECCLVNWYGEGARMGLHQDRDEADFAAPVVSVSLGDEGLFRMGNTGRGGSTESVWLRSGDVVVMGGEARLRHHGVDRIRFGSSTLLPNGGRINLTLRVVTPA</sequence>
<dbReference type="PANTHER" id="PTHR16557:SF2">
    <property type="entry name" value="NUCLEIC ACID DIOXYGENASE ALKBH1"/>
    <property type="match status" value="1"/>
</dbReference>
<comment type="cofactor">
    <cofactor evidence="6">
        <name>Fe(2+)</name>
        <dbReference type="ChEBI" id="CHEBI:29033"/>
    </cofactor>
    <text evidence="6">Binds 1 Fe(2+) ion per subunit.</text>
</comment>
<dbReference type="AlphaFoldDB" id="A0A8J7WI02"/>
<feature type="binding site" evidence="6">
    <location>
        <position position="120"/>
    </location>
    <ligand>
        <name>Fe cation</name>
        <dbReference type="ChEBI" id="CHEBI:24875"/>
        <note>catalytic</note>
    </ligand>
</feature>
<evidence type="ECO:0000256" key="6">
    <source>
        <dbReference type="PIRSR" id="PIRSR604574-2"/>
    </source>
</evidence>
<gene>
    <name evidence="8" type="ORF">KB874_16310</name>
</gene>
<dbReference type="SUPFAM" id="SSF51197">
    <property type="entry name" value="Clavaminate synthase-like"/>
    <property type="match status" value="1"/>
</dbReference>
<evidence type="ECO:0000256" key="2">
    <source>
        <dbReference type="ARBA" id="ARBA00022964"/>
    </source>
</evidence>
<organism evidence="8 9">
    <name type="scientific">Thetidibacter halocola</name>
    <dbReference type="NCBI Taxonomy" id="2827239"/>
    <lineage>
        <taxon>Bacteria</taxon>
        <taxon>Pseudomonadati</taxon>
        <taxon>Pseudomonadota</taxon>
        <taxon>Alphaproteobacteria</taxon>
        <taxon>Rhodobacterales</taxon>
        <taxon>Roseobacteraceae</taxon>
        <taxon>Thetidibacter</taxon>
    </lineage>
</organism>
<feature type="binding site" evidence="5">
    <location>
        <begin position="68"/>
        <end position="70"/>
    </location>
    <ligand>
        <name>substrate</name>
    </ligand>
</feature>
<dbReference type="PANTHER" id="PTHR16557">
    <property type="entry name" value="ALKYLATED DNA REPAIR PROTEIN ALKB-RELATED"/>
    <property type="match status" value="1"/>
</dbReference>
<reference evidence="8" key="1">
    <citation type="submission" date="2021-04" db="EMBL/GenBank/DDBJ databases">
        <authorList>
            <person name="Yoon J."/>
        </authorList>
    </citation>
    <scope>NUCLEOTIDE SEQUENCE</scope>
    <source>
        <strain evidence="8">KMU-90</strain>
    </source>
</reference>
<dbReference type="GO" id="GO:0035513">
    <property type="term" value="P:oxidative RNA demethylation"/>
    <property type="evidence" value="ECO:0007669"/>
    <property type="project" value="TreeGrafter"/>
</dbReference>
<dbReference type="EMBL" id="JAGTUU010000006">
    <property type="protein sequence ID" value="MBS0125651.1"/>
    <property type="molecule type" value="Genomic_DNA"/>
</dbReference>
<dbReference type="Pfam" id="PF13532">
    <property type="entry name" value="2OG-FeII_Oxy_2"/>
    <property type="match status" value="1"/>
</dbReference>
<keyword evidence="2 8" id="KW-0223">Dioxygenase</keyword>
<dbReference type="GO" id="GO:0035515">
    <property type="term" value="F:oxidative RNA demethylase activity"/>
    <property type="evidence" value="ECO:0007669"/>
    <property type="project" value="TreeGrafter"/>
</dbReference>
<feature type="binding site" evidence="6">
    <location>
        <position position="174"/>
    </location>
    <ligand>
        <name>Fe cation</name>
        <dbReference type="ChEBI" id="CHEBI:24875"/>
        <note>catalytic</note>
    </ligand>
</feature>
<feature type="domain" description="Fe2OG dioxygenase" evidence="7">
    <location>
        <begin position="100"/>
        <end position="201"/>
    </location>
</feature>
<dbReference type="GO" id="GO:0005737">
    <property type="term" value="C:cytoplasm"/>
    <property type="evidence" value="ECO:0007669"/>
    <property type="project" value="TreeGrafter"/>
</dbReference>
<keyword evidence="4 6" id="KW-0408">Iron</keyword>
<protein>
    <submittedName>
        <fullName evidence="8">Alpha-ketoglutarate-dependent dioxygenase AlkB</fullName>
    </submittedName>
</protein>
<feature type="binding site" evidence="5">
    <location>
        <begin position="107"/>
        <end position="109"/>
    </location>
    <ligand>
        <name>2-oxoglutarate</name>
        <dbReference type="ChEBI" id="CHEBI:16810"/>
    </ligand>
</feature>
<feature type="binding site" evidence="5">
    <location>
        <position position="122"/>
    </location>
    <ligand>
        <name>substrate</name>
    </ligand>
</feature>
<dbReference type="InterPro" id="IPR027450">
    <property type="entry name" value="AlkB-like"/>
</dbReference>
<dbReference type="Gene3D" id="2.60.120.590">
    <property type="entry name" value="Alpha-ketoglutarate-dependent dioxygenase AlkB-like"/>
    <property type="match status" value="1"/>
</dbReference>
<feature type="binding site" evidence="5">
    <location>
        <begin position="192"/>
        <end position="198"/>
    </location>
    <ligand>
        <name>2-oxoglutarate</name>
        <dbReference type="ChEBI" id="CHEBI:16810"/>
    </ligand>
</feature>
<feature type="binding site" evidence="6">
    <location>
        <position position="118"/>
    </location>
    <ligand>
        <name>Fe cation</name>
        <dbReference type="ChEBI" id="CHEBI:24875"/>
        <note>catalytic</note>
    </ligand>
</feature>
<comment type="caution">
    <text evidence="8">The sequence shown here is derived from an EMBL/GenBank/DDBJ whole genome shotgun (WGS) entry which is preliminary data.</text>
</comment>
<name>A0A8J7WI02_9RHOB</name>
<evidence type="ECO:0000259" key="7">
    <source>
        <dbReference type="PROSITE" id="PS51471"/>
    </source>
</evidence>
<accession>A0A8J7WI02</accession>
<dbReference type="InterPro" id="IPR037151">
    <property type="entry name" value="AlkB-like_sf"/>
</dbReference>
<feature type="binding site" evidence="5">
    <location>
        <position position="148"/>
    </location>
    <ligand>
        <name>substrate</name>
    </ligand>
</feature>
<evidence type="ECO:0000256" key="3">
    <source>
        <dbReference type="ARBA" id="ARBA00023002"/>
    </source>
</evidence>
<dbReference type="GO" id="GO:0035516">
    <property type="term" value="F:broad specificity oxidative DNA demethylase activity"/>
    <property type="evidence" value="ECO:0007669"/>
    <property type="project" value="TreeGrafter"/>
</dbReference>
<dbReference type="GO" id="GO:0008198">
    <property type="term" value="F:ferrous iron binding"/>
    <property type="evidence" value="ECO:0007669"/>
    <property type="project" value="TreeGrafter"/>
</dbReference>
<evidence type="ECO:0000256" key="1">
    <source>
        <dbReference type="ARBA" id="ARBA00022723"/>
    </source>
</evidence>
<proteinExistence type="predicted"/>
<evidence type="ECO:0000313" key="8">
    <source>
        <dbReference type="EMBL" id="MBS0125651.1"/>
    </source>
</evidence>
<dbReference type="Proteomes" id="UP000681356">
    <property type="component" value="Unassembled WGS sequence"/>
</dbReference>
<feature type="binding site" evidence="5">
    <location>
        <position position="61"/>
    </location>
    <ligand>
        <name>substrate</name>
    </ligand>
</feature>
<dbReference type="InterPro" id="IPR005123">
    <property type="entry name" value="Oxoglu/Fe-dep_dioxygenase_dom"/>
</dbReference>
<keyword evidence="1 6" id="KW-0479">Metal-binding</keyword>
<keyword evidence="9" id="KW-1185">Reference proteome</keyword>
<dbReference type="PROSITE" id="PS51471">
    <property type="entry name" value="FE2OG_OXY"/>
    <property type="match status" value="1"/>
</dbReference>
<evidence type="ECO:0000256" key="5">
    <source>
        <dbReference type="PIRSR" id="PIRSR604574-1"/>
    </source>
</evidence>
<evidence type="ECO:0000313" key="9">
    <source>
        <dbReference type="Proteomes" id="UP000681356"/>
    </source>
</evidence>
<dbReference type="InterPro" id="IPR004574">
    <property type="entry name" value="Alkb"/>
</dbReference>
<dbReference type="RefSeq" id="WP_212537609.1">
    <property type="nucleotide sequence ID" value="NZ_JAGTUU010000006.1"/>
</dbReference>
<keyword evidence="3" id="KW-0560">Oxidoreductase</keyword>